<evidence type="ECO:0000259" key="2">
    <source>
        <dbReference type="Pfam" id="PF00561"/>
    </source>
</evidence>
<dbReference type="PANTHER" id="PTHR46438">
    <property type="entry name" value="ALPHA/BETA-HYDROLASES SUPERFAMILY PROTEIN"/>
    <property type="match status" value="1"/>
</dbReference>
<protein>
    <recommendedName>
        <fullName evidence="2">AB hydrolase-1 domain-containing protein</fullName>
    </recommendedName>
</protein>
<dbReference type="PANTHER" id="PTHR46438:SF11">
    <property type="entry name" value="LIPASE-RELATED"/>
    <property type="match status" value="1"/>
</dbReference>
<organism evidence="3 4">
    <name type="scientific">Frankia canadensis</name>
    <dbReference type="NCBI Taxonomy" id="1836972"/>
    <lineage>
        <taxon>Bacteria</taxon>
        <taxon>Bacillati</taxon>
        <taxon>Actinomycetota</taxon>
        <taxon>Actinomycetes</taxon>
        <taxon>Frankiales</taxon>
        <taxon>Frankiaceae</taxon>
        <taxon>Frankia</taxon>
    </lineage>
</organism>
<dbReference type="RefSeq" id="WP_101831526.1">
    <property type="nucleotide sequence ID" value="NZ_FZMO01000112.1"/>
</dbReference>
<dbReference type="Gene3D" id="3.40.50.1820">
    <property type="entry name" value="alpha/beta hydrolase"/>
    <property type="match status" value="1"/>
</dbReference>
<dbReference type="PRINTS" id="PR00111">
    <property type="entry name" value="ABHYDROLASE"/>
</dbReference>
<dbReference type="Pfam" id="PF00561">
    <property type="entry name" value="Abhydrolase_1"/>
    <property type="match status" value="1"/>
</dbReference>
<proteinExistence type="predicted"/>
<accession>A0A2I2KQ01</accession>
<evidence type="ECO:0000313" key="3">
    <source>
        <dbReference type="EMBL" id="SNQ47748.1"/>
    </source>
</evidence>
<dbReference type="Proteomes" id="UP000234331">
    <property type="component" value="Unassembled WGS sequence"/>
</dbReference>
<feature type="domain" description="AB hydrolase-1" evidence="2">
    <location>
        <begin position="80"/>
        <end position="182"/>
    </location>
</feature>
<reference evidence="3 4" key="1">
    <citation type="submission" date="2017-06" db="EMBL/GenBank/DDBJ databases">
        <authorList>
            <person name="Kim H.J."/>
            <person name="Triplett B.A."/>
        </authorList>
    </citation>
    <scope>NUCLEOTIDE SEQUENCE [LARGE SCALE GENOMIC DNA]</scope>
    <source>
        <strain evidence="3">FRACA_ARgP5</strain>
    </source>
</reference>
<name>A0A2I2KQ01_9ACTN</name>
<dbReference type="InterPro" id="IPR000073">
    <property type="entry name" value="AB_hydrolase_1"/>
</dbReference>
<keyword evidence="4" id="KW-1185">Reference proteome</keyword>
<dbReference type="InterPro" id="IPR029058">
    <property type="entry name" value="AB_hydrolase_fold"/>
</dbReference>
<sequence length="371" mass="38253">MSEKRAAVALDRLDDGALPHEFALLADVAADAGLDGNDPPPVQRRWFNPTTGGHVSAVAWGSGRPELVFLHDAGRGARQWDAVILALGRPAVALDLPGHGRSDRRRDGRYELARLAAVTAEAIASFAPRARLVVGSGLGGLTALALAVRRPELVRRLVLLDTLPGAGRAVRPAASAAPASRADAVRLLADTIPRTDLPRTDLPWTAGSAAEIGSTGGVDSGGGVRSAGGVDLVGRALRREVLYGTVHEPDGGWTWRHDPALAAVDHDPERSWGDLATATAGGAGGAPAVAVSVIRAASSPCADDLEEAVRRAGVQVLTVDGVDTDVEIERPAALAGVLEGLLLDSVPDATRQAAAGAPQETPGSNHEENRP</sequence>
<dbReference type="EMBL" id="FZMO01000112">
    <property type="protein sequence ID" value="SNQ47748.1"/>
    <property type="molecule type" value="Genomic_DNA"/>
</dbReference>
<evidence type="ECO:0000256" key="1">
    <source>
        <dbReference type="SAM" id="MobiDB-lite"/>
    </source>
</evidence>
<gene>
    <name evidence="3" type="ORF">FRACA_20144</name>
</gene>
<dbReference type="AlphaFoldDB" id="A0A2I2KQ01"/>
<dbReference type="GO" id="GO:0003824">
    <property type="term" value="F:catalytic activity"/>
    <property type="evidence" value="ECO:0007669"/>
    <property type="project" value="UniProtKB-ARBA"/>
</dbReference>
<feature type="region of interest" description="Disordered" evidence="1">
    <location>
        <begin position="349"/>
        <end position="371"/>
    </location>
</feature>
<dbReference type="OrthoDB" id="495620at2"/>
<evidence type="ECO:0000313" key="4">
    <source>
        <dbReference type="Proteomes" id="UP000234331"/>
    </source>
</evidence>
<dbReference type="SUPFAM" id="SSF53474">
    <property type="entry name" value="alpha/beta-Hydrolases"/>
    <property type="match status" value="1"/>
</dbReference>